<proteinExistence type="predicted"/>
<protein>
    <submittedName>
        <fullName evidence="1">Uncharacterized protein</fullName>
    </submittedName>
</protein>
<gene>
    <name evidence="1" type="ORF">JR347_11905</name>
</gene>
<evidence type="ECO:0000313" key="2">
    <source>
        <dbReference type="Proteomes" id="UP000662783"/>
    </source>
</evidence>
<accession>A0A975A0D0</accession>
<dbReference type="EMBL" id="CP070608">
    <property type="protein sequence ID" value="QSE96312.1"/>
    <property type="molecule type" value="Genomic_DNA"/>
</dbReference>
<sequence length="169" mass="20040">MQNLSDKVREFNKVKGFFTRDEKVLSYFKEHFNSNSISDVLIKLNECGNHFHHQLNLSALSDFILKLNLDKLLKSGDPTAVQKICEFDNSSLIICDVASRYCNWHNPDAYAICDSITLELLYKKRATELKEFDYQTFLIDVNKWRKEMKLDEFNYRELYKFLWLFNSGL</sequence>
<dbReference type="AlphaFoldDB" id="A0A975A0D0"/>
<dbReference type="Proteomes" id="UP000662783">
    <property type="component" value="Chromosome"/>
</dbReference>
<keyword evidence="2" id="KW-1185">Reference proteome</keyword>
<evidence type="ECO:0000313" key="1">
    <source>
        <dbReference type="EMBL" id="QSE96312.1"/>
    </source>
</evidence>
<reference evidence="1" key="1">
    <citation type="submission" date="2021-02" db="EMBL/GenBank/DDBJ databases">
        <title>Fulvivirga sp. S481 isolated from sea water.</title>
        <authorList>
            <person name="Bae S.S."/>
            <person name="Baek K."/>
        </authorList>
    </citation>
    <scope>NUCLEOTIDE SEQUENCE</scope>
    <source>
        <strain evidence="1">S481</strain>
    </source>
</reference>
<dbReference type="KEGG" id="fuv:JR347_11905"/>
<name>A0A975A0D0_9BACT</name>
<organism evidence="1 2">
    <name type="scientific">Fulvivirga lutea</name>
    <dbReference type="NCBI Taxonomy" id="2810512"/>
    <lineage>
        <taxon>Bacteria</taxon>
        <taxon>Pseudomonadati</taxon>
        <taxon>Bacteroidota</taxon>
        <taxon>Cytophagia</taxon>
        <taxon>Cytophagales</taxon>
        <taxon>Fulvivirgaceae</taxon>
        <taxon>Fulvivirga</taxon>
    </lineage>
</organism>
<dbReference type="RefSeq" id="WP_205720828.1">
    <property type="nucleotide sequence ID" value="NZ_CP070608.1"/>
</dbReference>